<dbReference type="AlphaFoldDB" id="A0A1I6J2B1"/>
<keyword evidence="1" id="KW-0812">Transmembrane</keyword>
<feature type="transmembrane region" description="Helical" evidence="1">
    <location>
        <begin position="118"/>
        <end position="137"/>
    </location>
</feature>
<dbReference type="Proteomes" id="UP000199462">
    <property type="component" value="Unassembled WGS sequence"/>
</dbReference>
<keyword evidence="3" id="KW-1185">Reference proteome</keyword>
<feature type="transmembrane region" description="Helical" evidence="1">
    <location>
        <begin position="79"/>
        <end position="98"/>
    </location>
</feature>
<keyword evidence="1" id="KW-0472">Membrane</keyword>
<keyword evidence="1" id="KW-1133">Transmembrane helix</keyword>
<reference evidence="3" key="1">
    <citation type="submission" date="2016-10" db="EMBL/GenBank/DDBJ databases">
        <authorList>
            <person name="Varghese N."/>
            <person name="Submissions S."/>
        </authorList>
    </citation>
    <scope>NUCLEOTIDE SEQUENCE [LARGE SCALE GENOMIC DNA]</scope>
    <source>
        <strain evidence="3">DSM 19891</strain>
    </source>
</reference>
<evidence type="ECO:0000313" key="3">
    <source>
        <dbReference type="Proteomes" id="UP000199462"/>
    </source>
</evidence>
<dbReference type="InterPro" id="IPR046739">
    <property type="entry name" value="DUF6789"/>
</dbReference>
<feature type="transmembrane region" description="Helical" evidence="1">
    <location>
        <begin position="46"/>
        <end position="67"/>
    </location>
</feature>
<proteinExistence type="predicted"/>
<evidence type="ECO:0000256" key="1">
    <source>
        <dbReference type="SAM" id="Phobius"/>
    </source>
</evidence>
<dbReference type="RefSeq" id="WP_091903071.1">
    <property type="nucleotide sequence ID" value="NZ_CAXBNS010000001.1"/>
</dbReference>
<dbReference type="EMBL" id="FOYX01000002">
    <property type="protein sequence ID" value="SFR73069.1"/>
    <property type="molecule type" value="Genomic_DNA"/>
</dbReference>
<sequence>MDKQLSRYVLAGILGTIVMTLIMVMAPNLGMPEMAPWKLLAGAMGVPIVVGWIMHFVIGIIFALGYGYLFAPNVIITNIWLKGIAFGIVALILAQIGMQVMGMMLEMPPVNGSMPMRLVAMLIGHLVFGVVTVKTIGK</sequence>
<name>A0A1I6J2B1_9FLAO</name>
<gene>
    <name evidence="2" type="ORF">SAMN04488010_2200</name>
</gene>
<dbReference type="STRING" id="440514.SAMN04488010_2200"/>
<protein>
    <recommendedName>
        <fullName evidence="4">4 TMS phage holin, superfamily IV</fullName>
    </recommendedName>
</protein>
<organism evidence="2 3">
    <name type="scientific">Maribacter stanieri</name>
    <dbReference type="NCBI Taxonomy" id="440514"/>
    <lineage>
        <taxon>Bacteria</taxon>
        <taxon>Pseudomonadati</taxon>
        <taxon>Bacteroidota</taxon>
        <taxon>Flavobacteriia</taxon>
        <taxon>Flavobacteriales</taxon>
        <taxon>Flavobacteriaceae</taxon>
        <taxon>Maribacter</taxon>
    </lineage>
</organism>
<feature type="transmembrane region" description="Helical" evidence="1">
    <location>
        <begin position="7"/>
        <end position="26"/>
    </location>
</feature>
<evidence type="ECO:0008006" key="4">
    <source>
        <dbReference type="Google" id="ProtNLM"/>
    </source>
</evidence>
<accession>A0A1I6J2B1</accession>
<dbReference type="Pfam" id="PF20587">
    <property type="entry name" value="DUF6789"/>
    <property type="match status" value="1"/>
</dbReference>
<evidence type="ECO:0000313" key="2">
    <source>
        <dbReference type="EMBL" id="SFR73069.1"/>
    </source>
</evidence>